<dbReference type="Pfam" id="PF08551">
    <property type="entry name" value="DUF1751"/>
    <property type="match status" value="1"/>
</dbReference>
<feature type="transmembrane region" description="Helical" evidence="6">
    <location>
        <begin position="208"/>
        <end position="224"/>
    </location>
</feature>
<feature type="transmembrane region" description="Helical" evidence="6">
    <location>
        <begin position="129"/>
        <end position="150"/>
    </location>
</feature>
<dbReference type="GO" id="GO:0006890">
    <property type="term" value="P:retrograde vesicle-mediated transport, Golgi to endoplasmic reticulum"/>
    <property type="evidence" value="ECO:0007669"/>
    <property type="project" value="InterPro"/>
</dbReference>
<dbReference type="Gene3D" id="1.20.1540.10">
    <property type="entry name" value="Rhomboid-like"/>
    <property type="match status" value="1"/>
</dbReference>
<feature type="transmembrane region" description="Helical" evidence="6">
    <location>
        <begin position="100"/>
        <end position="117"/>
    </location>
</feature>
<organism evidence="7 8">
    <name type="scientific">Bathycoccus prasinos</name>
    <dbReference type="NCBI Taxonomy" id="41875"/>
    <lineage>
        <taxon>Eukaryota</taxon>
        <taxon>Viridiplantae</taxon>
        <taxon>Chlorophyta</taxon>
        <taxon>Mamiellophyceae</taxon>
        <taxon>Mamiellales</taxon>
        <taxon>Bathycoccaceae</taxon>
        <taxon>Bathycoccus</taxon>
    </lineage>
</organism>
<sequence>MEGGHQMEDDVERANANNNSVLLEEDDFITGFEKNIPVELVQTLKTSSFTQKFFIGVLVFNHLVYWFVPNSQDFLALIPDKTIPTHFWNVFSAGYFETNPLNLLFSCFMLIFIGKFVEASWDAVEFCKFILVTNACIGATTFVIMFILYVVTRDQYFLFAKISGFHGVIAALLVALLQLSPDECVAFNLPKWIPSFAHPPQSVRNKHLILMYVSCTLGWCIFRGAEHHSFGIWLFDIIGATMAWTYLRFFQQIKGREGYGDSSPLFAFHMLFPPGIRYVVLKFISTPLYYVFCNARAREEAALEGENSTTYSSTKSNNVLSKILNFKKNATTTTIPTPPTTGDGVDNADDPEMKRKNELAERATKLVEQRMLNSSSA</sequence>
<comment type="subcellular location">
    <subcellularLocation>
        <location evidence="1">Membrane</location>
        <topology evidence="1">Multi-pass membrane protein</topology>
    </subcellularLocation>
</comment>
<dbReference type="PANTHER" id="PTHR13377:SF3">
    <property type="entry name" value="TRANSMEMBRANE PROTEIN 115"/>
    <property type="match status" value="1"/>
</dbReference>
<dbReference type="GO" id="GO:0016020">
    <property type="term" value="C:membrane"/>
    <property type="evidence" value="ECO:0007669"/>
    <property type="project" value="UniProtKB-SubCell"/>
</dbReference>
<dbReference type="KEGG" id="bpg:Bathy04g00030"/>
<feature type="transmembrane region" description="Helical" evidence="6">
    <location>
        <begin position="156"/>
        <end position="177"/>
    </location>
</feature>
<dbReference type="STRING" id="41875.K8EUB2"/>
<feature type="region of interest" description="Disordered" evidence="5">
    <location>
        <begin position="331"/>
        <end position="354"/>
    </location>
</feature>
<dbReference type="FunFam" id="1.20.1540.10:FF:000004">
    <property type="entry name" value="Transmembrane protein 115"/>
    <property type="match status" value="1"/>
</dbReference>
<dbReference type="GO" id="GO:0005794">
    <property type="term" value="C:Golgi apparatus"/>
    <property type="evidence" value="ECO:0007669"/>
    <property type="project" value="TreeGrafter"/>
</dbReference>
<dbReference type="eggNOG" id="KOG2890">
    <property type="taxonomic scope" value="Eukaryota"/>
</dbReference>
<dbReference type="SMART" id="SM01160">
    <property type="entry name" value="DUF1751"/>
    <property type="match status" value="1"/>
</dbReference>
<evidence type="ECO:0000256" key="6">
    <source>
        <dbReference type="SAM" id="Phobius"/>
    </source>
</evidence>
<keyword evidence="3 6" id="KW-1133">Transmembrane helix</keyword>
<dbReference type="OrthoDB" id="73612at2759"/>
<feature type="transmembrane region" description="Helical" evidence="6">
    <location>
        <begin position="230"/>
        <end position="247"/>
    </location>
</feature>
<evidence type="ECO:0000313" key="8">
    <source>
        <dbReference type="Proteomes" id="UP000198341"/>
    </source>
</evidence>
<dbReference type="AlphaFoldDB" id="K8EUB2"/>
<evidence type="ECO:0000256" key="2">
    <source>
        <dbReference type="ARBA" id="ARBA00022692"/>
    </source>
</evidence>
<dbReference type="RefSeq" id="XP_007513520.1">
    <property type="nucleotide sequence ID" value="XM_007513458.1"/>
</dbReference>
<dbReference type="SUPFAM" id="SSF144091">
    <property type="entry name" value="Rhomboid-like"/>
    <property type="match status" value="1"/>
</dbReference>
<protein>
    <submittedName>
        <fullName evidence="7">Uncharacterized protein</fullName>
    </submittedName>
</protein>
<dbReference type="Proteomes" id="UP000198341">
    <property type="component" value="Chromosome 4"/>
</dbReference>
<gene>
    <name evidence="7" type="ORF">Bathy04g00030</name>
</gene>
<evidence type="ECO:0000313" key="7">
    <source>
        <dbReference type="EMBL" id="CCO16045.1"/>
    </source>
</evidence>
<name>K8EUB2_9CHLO</name>
<reference evidence="7 8" key="1">
    <citation type="submission" date="2011-10" db="EMBL/GenBank/DDBJ databases">
        <authorList>
            <person name="Genoscope - CEA"/>
        </authorList>
    </citation>
    <scope>NUCLEOTIDE SEQUENCE [LARGE SCALE GENOMIC DNA]</scope>
    <source>
        <strain evidence="7 8">RCC 1105</strain>
    </source>
</reference>
<keyword evidence="2 6" id="KW-0812">Transmembrane</keyword>
<evidence type="ECO:0000256" key="4">
    <source>
        <dbReference type="ARBA" id="ARBA00023136"/>
    </source>
</evidence>
<dbReference type="InterPro" id="IPR035952">
    <property type="entry name" value="Rhomboid-like_sf"/>
</dbReference>
<evidence type="ECO:0000256" key="1">
    <source>
        <dbReference type="ARBA" id="ARBA00004141"/>
    </source>
</evidence>
<proteinExistence type="predicted"/>
<keyword evidence="4 6" id="KW-0472">Membrane</keyword>
<accession>K8EUB2</accession>
<dbReference type="InterPro" id="IPR013861">
    <property type="entry name" value="TMEM115/Pdh1/Rbl19"/>
</dbReference>
<evidence type="ECO:0000256" key="3">
    <source>
        <dbReference type="ARBA" id="ARBA00022989"/>
    </source>
</evidence>
<evidence type="ECO:0000256" key="5">
    <source>
        <dbReference type="SAM" id="MobiDB-lite"/>
    </source>
</evidence>
<dbReference type="GeneID" id="19016029"/>
<dbReference type="PANTHER" id="PTHR13377">
    <property type="entry name" value="PLACENTAL PROTEIN 6"/>
    <property type="match status" value="1"/>
</dbReference>
<feature type="transmembrane region" description="Helical" evidence="6">
    <location>
        <begin position="49"/>
        <end position="68"/>
    </location>
</feature>
<dbReference type="EMBL" id="FO082275">
    <property type="protein sequence ID" value="CCO16045.1"/>
    <property type="molecule type" value="Genomic_DNA"/>
</dbReference>
<keyword evidence="8" id="KW-1185">Reference proteome</keyword>